<evidence type="ECO:0000313" key="1">
    <source>
        <dbReference type="EMBL" id="KAF2471467.1"/>
    </source>
</evidence>
<protein>
    <submittedName>
        <fullName evidence="1">Uncharacterized protein</fullName>
    </submittedName>
</protein>
<dbReference type="Proteomes" id="UP000799755">
    <property type="component" value="Unassembled WGS sequence"/>
</dbReference>
<reference evidence="1" key="1">
    <citation type="journal article" date="2020" name="Stud. Mycol.">
        <title>101 Dothideomycetes genomes: a test case for predicting lifestyles and emergence of pathogens.</title>
        <authorList>
            <person name="Haridas S."/>
            <person name="Albert R."/>
            <person name="Binder M."/>
            <person name="Bloem J."/>
            <person name="Labutti K."/>
            <person name="Salamov A."/>
            <person name="Andreopoulos B."/>
            <person name="Baker S."/>
            <person name="Barry K."/>
            <person name="Bills G."/>
            <person name="Bluhm B."/>
            <person name="Cannon C."/>
            <person name="Castanera R."/>
            <person name="Culley D."/>
            <person name="Daum C."/>
            <person name="Ezra D."/>
            <person name="Gonzalez J."/>
            <person name="Henrissat B."/>
            <person name="Kuo A."/>
            <person name="Liang C."/>
            <person name="Lipzen A."/>
            <person name="Lutzoni F."/>
            <person name="Magnuson J."/>
            <person name="Mondo S."/>
            <person name="Nolan M."/>
            <person name="Ohm R."/>
            <person name="Pangilinan J."/>
            <person name="Park H.-J."/>
            <person name="Ramirez L."/>
            <person name="Alfaro M."/>
            <person name="Sun H."/>
            <person name="Tritt A."/>
            <person name="Yoshinaga Y."/>
            <person name="Zwiers L.-H."/>
            <person name="Turgeon B."/>
            <person name="Goodwin S."/>
            <person name="Spatafora J."/>
            <person name="Crous P."/>
            <person name="Grigoriev I."/>
        </authorList>
    </citation>
    <scope>NUCLEOTIDE SEQUENCE</scope>
    <source>
        <strain evidence="1">ATCC 200398</strain>
    </source>
</reference>
<organism evidence="1 2">
    <name type="scientific">Lindgomyces ingoldianus</name>
    <dbReference type="NCBI Taxonomy" id="673940"/>
    <lineage>
        <taxon>Eukaryota</taxon>
        <taxon>Fungi</taxon>
        <taxon>Dikarya</taxon>
        <taxon>Ascomycota</taxon>
        <taxon>Pezizomycotina</taxon>
        <taxon>Dothideomycetes</taxon>
        <taxon>Pleosporomycetidae</taxon>
        <taxon>Pleosporales</taxon>
        <taxon>Lindgomycetaceae</taxon>
        <taxon>Lindgomyces</taxon>
    </lineage>
</organism>
<gene>
    <name evidence="1" type="ORF">BDR25DRAFT_354715</name>
</gene>
<keyword evidence="2" id="KW-1185">Reference proteome</keyword>
<name>A0ACB6QXD9_9PLEO</name>
<sequence>MHLAVQLHDWTTGHSKEHMWKRYNVRKVSGNSFQKAGLTNRLQRVLGVERDYLLSRFHARIRHSVLFCRPHMLKTKVPVTERCGILMFVVTCCCATTLILLSHRPDPCRDVYIASLLSGLNGTCGPNKTNGYPKGRDKIEANMEQTLIHKKYVWNKKSAR</sequence>
<dbReference type="EMBL" id="MU003505">
    <property type="protein sequence ID" value="KAF2471467.1"/>
    <property type="molecule type" value="Genomic_DNA"/>
</dbReference>
<proteinExistence type="predicted"/>
<comment type="caution">
    <text evidence="1">The sequence shown here is derived from an EMBL/GenBank/DDBJ whole genome shotgun (WGS) entry which is preliminary data.</text>
</comment>
<evidence type="ECO:0000313" key="2">
    <source>
        <dbReference type="Proteomes" id="UP000799755"/>
    </source>
</evidence>
<accession>A0ACB6QXD9</accession>